<sequence length="121" mass="12749">MSSPSSPTIPVPFVAEAKPGKTGTEDIYEVILKGPITLELPAFDDESCTLVLLNLANADGTNRPLASGNSPFTSGQPTRVTITNDHTEESMNFKPGQKAKITGVLVGSSAKLPASRIYSFV</sequence>
<dbReference type="RefSeq" id="WP_187518207.1">
    <property type="nucleotide sequence ID" value="NZ_JACONV010000002.1"/>
</dbReference>
<accession>A0ABR7BC15</accession>
<organism evidence="1 2">
    <name type="scientific">Pseudomonas triticifolii</name>
    <dbReference type="NCBI Taxonomy" id="2762592"/>
    <lineage>
        <taxon>Bacteria</taxon>
        <taxon>Pseudomonadati</taxon>
        <taxon>Pseudomonadota</taxon>
        <taxon>Gammaproteobacteria</taxon>
        <taxon>Pseudomonadales</taxon>
        <taxon>Pseudomonadaceae</taxon>
        <taxon>Pseudomonas</taxon>
    </lineage>
</organism>
<evidence type="ECO:0000313" key="2">
    <source>
        <dbReference type="Proteomes" id="UP000660131"/>
    </source>
</evidence>
<reference evidence="1 2" key="1">
    <citation type="submission" date="2020-08" db="EMBL/GenBank/DDBJ databases">
        <title>Putative novel bacterial strains isolated from necrotic wheat leaf tissues caused by Xanthomonas translucens.</title>
        <authorList>
            <person name="Tambong J.T."/>
        </authorList>
    </citation>
    <scope>NUCLEOTIDE SEQUENCE [LARGE SCALE GENOMIC DNA]</scope>
    <source>
        <strain evidence="1 2">DOAB 1067</strain>
    </source>
</reference>
<gene>
    <name evidence="1" type="ORF">H8S56_06935</name>
</gene>
<name>A0ABR7BC15_9PSED</name>
<keyword evidence="2" id="KW-1185">Reference proteome</keyword>
<evidence type="ECO:0000313" key="1">
    <source>
        <dbReference type="EMBL" id="MBC3954737.1"/>
    </source>
</evidence>
<protein>
    <submittedName>
        <fullName evidence="1">Uncharacterized protein</fullName>
    </submittedName>
</protein>
<dbReference type="EMBL" id="JACONV010000002">
    <property type="protein sequence ID" value="MBC3954737.1"/>
    <property type="molecule type" value="Genomic_DNA"/>
</dbReference>
<dbReference type="Proteomes" id="UP000660131">
    <property type="component" value="Unassembled WGS sequence"/>
</dbReference>
<comment type="caution">
    <text evidence="1">The sequence shown here is derived from an EMBL/GenBank/DDBJ whole genome shotgun (WGS) entry which is preliminary data.</text>
</comment>
<proteinExistence type="predicted"/>